<dbReference type="SUPFAM" id="SSF53335">
    <property type="entry name" value="S-adenosyl-L-methionine-dependent methyltransferases"/>
    <property type="match status" value="1"/>
</dbReference>
<dbReference type="EMBL" id="LAZR01050779">
    <property type="protein sequence ID" value="KKK86585.1"/>
    <property type="molecule type" value="Genomic_DNA"/>
</dbReference>
<dbReference type="Gene3D" id="3.40.50.150">
    <property type="entry name" value="Vaccinia Virus protein VP39"/>
    <property type="match status" value="1"/>
</dbReference>
<reference evidence="1" key="1">
    <citation type="journal article" date="2015" name="Nature">
        <title>Complex archaea that bridge the gap between prokaryotes and eukaryotes.</title>
        <authorList>
            <person name="Spang A."/>
            <person name="Saw J.H."/>
            <person name="Jorgensen S.L."/>
            <person name="Zaremba-Niedzwiedzka K."/>
            <person name="Martijn J."/>
            <person name="Lind A.E."/>
            <person name="van Eijk R."/>
            <person name="Schleper C."/>
            <person name="Guy L."/>
            <person name="Ettema T.J."/>
        </authorList>
    </citation>
    <scope>NUCLEOTIDE SEQUENCE</scope>
</reference>
<protein>
    <submittedName>
        <fullName evidence="1">Uncharacterized protein</fullName>
    </submittedName>
</protein>
<sequence length="54" mass="5912">MFEPAAVLAGVYRYLKPGGRFVAEFGAQGNIQTIREALHAETRALGLLPERIDP</sequence>
<dbReference type="InterPro" id="IPR029063">
    <property type="entry name" value="SAM-dependent_MTases_sf"/>
</dbReference>
<evidence type="ECO:0000313" key="1">
    <source>
        <dbReference type="EMBL" id="KKK86585.1"/>
    </source>
</evidence>
<accession>A0A0F8ZKL5</accession>
<organism evidence="1">
    <name type="scientific">marine sediment metagenome</name>
    <dbReference type="NCBI Taxonomy" id="412755"/>
    <lineage>
        <taxon>unclassified sequences</taxon>
        <taxon>metagenomes</taxon>
        <taxon>ecological metagenomes</taxon>
    </lineage>
</organism>
<feature type="non-terminal residue" evidence="1">
    <location>
        <position position="54"/>
    </location>
</feature>
<comment type="caution">
    <text evidence="1">The sequence shown here is derived from an EMBL/GenBank/DDBJ whole genome shotgun (WGS) entry which is preliminary data.</text>
</comment>
<dbReference type="AlphaFoldDB" id="A0A0F8ZKL5"/>
<proteinExistence type="predicted"/>
<gene>
    <name evidence="1" type="ORF">LCGC14_2761800</name>
</gene>
<name>A0A0F8ZKL5_9ZZZZ</name>